<evidence type="ECO:0000313" key="2">
    <source>
        <dbReference type="Proteomes" id="UP000000763"/>
    </source>
</evidence>
<sequence length="103" mass="11180">MVVAEWAAGTWLRDAWGDPSQVRGFWLDEAGADRLDRSLVPRGQTSAGSMKTYGNRRDPLNCASADADTVYHVHAVWAPAVVATTAAACVPIDRFLRCTCRTA</sequence>
<evidence type="ECO:0000313" key="1">
    <source>
        <dbReference type="EMBL" id="BAD25767.1"/>
    </source>
</evidence>
<accession>Q6H682</accession>
<gene>
    <name evidence="1" type="primary">OJ1112_F09.21</name>
</gene>
<protein>
    <submittedName>
        <fullName evidence="1">Uncharacterized protein</fullName>
    </submittedName>
</protein>
<name>Q6H682_ORYSJ</name>
<dbReference type="Proteomes" id="UP000000763">
    <property type="component" value="Chromosome 2"/>
</dbReference>
<proteinExistence type="predicted"/>
<organism evidence="1 2">
    <name type="scientific">Oryza sativa subsp. japonica</name>
    <name type="common">Rice</name>
    <dbReference type="NCBI Taxonomy" id="39947"/>
    <lineage>
        <taxon>Eukaryota</taxon>
        <taxon>Viridiplantae</taxon>
        <taxon>Streptophyta</taxon>
        <taxon>Embryophyta</taxon>
        <taxon>Tracheophyta</taxon>
        <taxon>Spermatophyta</taxon>
        <taxon>Magnoliopsida</taxon>
        <taxon>Liliopsida</taxon>
        <taxon>Poales</taxon>
        <taxon>Poaceae</taxon>
        <taxon>BOP clade</taxon>
        <taxon>Oryzoideae</taxon>
        <taxon>Oryzeae</taxon>
        <taxon>Oryzinae</taxon>
        <taxon>Oryza</taxon>
        <taxon>Oryza sativa</taxon>
    </lineage>
</organism>
<reference evidence="2" key="2">
    <citation type="journal article" date="2008" name="Nucleic Acids Res.">
        <title>The rice annotation project database (RAP-DB): 2008 update.</title>
        <authorList>
            <consortium name="The rice annotation project (RAP)"/>
        </authorList>
    </citation>
    <scope>GENOME REANNOTATION</scope>
    <source>
        <strain evidence="2">cv. Nipponbare</strain>
    </source>
</reference>
<dbReference type="AlphaFoldDB" id="Q6H682"/>
<reference evidence="2" key="1">
    <citation type="journal article" date="2005" name="Nature">
        <title>The map-based sequence of the rice genome.</title>
        <authorList>
            <consortium name="International rice genome sequencing project (IRGSP)"/>
            <person name="Matsumoto T."/>
            <person name="Wu J."/>
            <person name="Kanamori H."/>
            <person name="Katayose Y."/>
            <person name="Fujisawa M."/>
            <person name="Namiki N."/>
            <person name="Mizuno H."/>
            <person name="Yamamoto K."/>
            <person name="Antonio B.A."/>
            <person name="Baba T."/>
            <person name="Sakata K."/>
            <person name="Nagamura Y."/>
            <person name="Aoki H."/>
            <person name="Arikawa K."/>
            <person name="Arita K."/>
            <person name="Bito T."/>
            <person name="Chiden Y."/>
            <person name="Fujitsuka N."/>
            <person name="Fukunaka R."/>
            <person name="Hamada M."/>
            <person name="Harada C."/>
            <person name="Hayashi A."/>
            <person name="Hijishita S."/>
            <person name="Honda M."/>
            <person name="Hosokawa S."/>
            <person name="Ichikawa Y."/>
            <person name="Idonuma A."/>
            <person name="Iijima M."/>
            <person name="Ikeda M."/>
            <person name="Ikeno M."/>
            <person name="Ito K."/>
            <person name="Ito S."/>
            <person name="Ito T."/>
            <person name="Ito Y."/>
            <person name="Ito Y."/>
            <person name="Iwabuchi A."/>
            <person name="Kamiya K."/>
            <person name="Karasawa W."/>
            <person name="Kurita K."/>
            <person name="Katagiri S."/>
            <person name="Kikuta A."/>
            <person name="Kobayashi H."/>
            <person name="Kobayashi N."/>
            <person name="Machita K."/>
            <person name="Maehara T."/>
            <person name="Masukawa M."/>
            <person name="Mizubayashi T."/>
            <person name="Mukai Y."/>
            <person name="Nagasaki H."/>
            <person name="Nagata Y."/>
            <person name="Naito S."/>
            <person name="Nakashima M."/>
            <person name="Nakama Y."/>
            <person name="Nakamichi Y."/>
            <person name="Nakamura M."/>
            <person name="Meguro A."/>
            <person name="Negishi M."/>
            <person name="Ohta I."/>
            <person name="Ohta T."/>
            <person name="Okamoto M."/>
            <person name="Ono N."/>
            <person name="Saji S."/>
            <person name="Sakaguchi M."/>
            <person name="Sakai K."/>
            <person name="Shibata M."/>
            <person name="Shimokawa T."/>
            <person name="Song J."/>
            <person name="Takazaki Y."/>
            <person name="Terasawa K."/>
            <person name="Tsugane M."/>
            <person name="Tsuji K."/>
            <person name="Ueda S."/>
            <person name="Waki K."/>
            <person name="Yamagata H."/>
            <person name="Yamamoto M."/>
            <person name="Yamamoto S."/>
            <person name="Yamane H."/>
            <person name="Yoshiki S."/>
            <person name="Yoshihara R."/>
            <person name="Yukawa K."/>
            <person name="Zhong H."/>
            <person name="Yano M."/>
            <person name="Yuan Q."/>
            <person name="Ouyang S."/>
            <person name="Liu J."/>
            <person name="Jones K.M."/>
            <person name="Gansberger K."/>
            <person name="Moffat K."/>
            <person name="Hill J."/>
            <person name="Bera J."/>
            <person name="Fadrosh D."/>
            <person name="Jin S."/>
            <person name="Johri S."/>
            <person name="Kim M."/>
            <person name="Overton L."/>
            <person name="Reardon M."/>
            <person name="Tsitrin T."/>
            <person name="Vuong H."/>
            <person name="Weaver B."/>
            <person name="Ciecko A."/>
            <person name="Tallon L."/>
            <person name="Jackson J."/>
            <person name="Pai G."/>
            <person name="Aken S.V."/>
            <person name="Utterback T."/>
            <person name="Reidmuller S."/>
            <person name="Feldblyum T."/>
            <person name="Hsiao J."/>
            <person name="Zismann V."/>
            <person name="Iobst S."/>
            <person name="de Vazeille A.R."/>
            <person name="Buell C.R."/>
            <person name="Ying K."/>
            <person name="Li Y."/>
            <person name="Lu T."/>
            <person name="Huang Y."/>
            <person name="Zhao Q."/>
            <person name="Feng Q."/>
            <person name="Zhang L."/>
            <person name="Zhu J."/>
            <person name="Weng Q."/>
            <person name="Mu J."/>
            <person name="Lu Y."/>
            <person name="Fan D."/>
            <person name="Liu Y."/>
            <person name="Guan J."/>
            <person name="Zhang Y."/>
            <person name="Yu S."/>
            <person name="Liu X."/>
            <person name="Zhang Y."/>
            <person name="Hong G."/>
            <person name="Han B."/>
            <person name="Choisne N."/>
            <person name="Demange N."/>
            <person name="Orjeda G."/>
            <person name="Samain S."/>
            <person name="Cattolico L."/>
            <person name="Pelletier E."/>
            <person name="Couloux A."/>
            <person name="Segurens B."/>
            <person name="Wincker P."/>
            <person name="D'Hont A."/>
            <person name="Scarpelli C."/>
            <person name="Weissenbach J."/>
            <person name="Salanoubat M."/>
            <person name="Quetier F."/>
            <person name="Yu Y."/>
            <person name="Kim H.R."/>
            <person name="Rambo T."/>
            <person name="Currie J."/>
            <person name="Collura K."/>
            <person name="Luo M."/>
            <person name="Yang T."/>
            <person name="Ammiraju J.S.S."/>
            <person name="Engler F."/>
            <person name="Soderlund C."/>
            <person name="Wing R.A."/>
            <person name="Palmer L.E."/>
            <person name="de la Bastide M."/>
            <person name="Spiegel L."/>
            <person name="Nascimento L."/>
            <person name="Zutavern T."/>
            <person name="O'Shaughnessy A."/>
            <person name="Dike S."/>
            <person name="Dedhia N."/>
            <person name="Preston R."/>
            <person name="Balija V."/>
            <person name="McCombie W.R."/>
            <person name="Chow T."/>
            <person name="Chen H."/>
            <person name="Chung M."/>
            <person name="Chen C."/>
            <person name="Shaw J."/>
            <person name="Wu H."/>
            <person name="Hsiao K."/>
            <person name="Chao Y."/>
            <person name="Chu M."/>
            <person name="Cheng C."/>
            <person name="Hour A."/>
            <person name="Lee P."/>
            <person name="Lin S."/>
            <person name="Lin Y."/>
            <person name="Liou J."/>
            <person name="Liu S."/>
            <person name="Hsing Y."/>
            <person name="Raghuvanshi S."/>
            <person name="Mohanty A."/>
            <person name="Bharti A.K."/>
            <person name="Gaur A."/>
            <person name="Gupta V."/>
            <person name="Kumar D."/>
            <person name="Ravi V."/>
            <person name="Vij S."/>
            <person name="Kapur A."/>
            <person name="Khurana P."/>
            <person name="Khurana P."/>
            <person name="Khurana J.P."/>
            <person name="Tyagi A.K."/>
            <person name="Gaikwad K."/>
            <person name="Singh A."/>
            <person name="Dalal V."/>
            <person name="Srivastava S."/>
            <person name="Dixit A."/>
            <person name="Pal A.K."/>
            <person name="Ghazi I.A."/>
            <person name="Yadav M."/>
            <person name="Pandit A."/>
            <person name="Bhargava A."/>
            <person name="Sureshbabu K."/>
            <person name="Batra K."/>
            <person name="Sharma T.R."/>
            <person name="Mohapatra T."/>
            <person name="Singh N.K."/>
            <person name="Messing J."/>
            <person name="Nelson A.B."/>
            <person name="Fuks G."/>
            <person name="Kavchok S."/>
            <person name="Keizer G."/>
            <person name="Linton E."/>
            <person name="Llaca V."/>
            <person name="Song R."/>
            <person name="Tanyolac B."/>
            <person name="Young S."/>
            <person name="Ho-Il K."/>
            <person name="Hahn J.H."/>
            <person name="Sangsakoo G."/>
            <person name="Vanavichit A."/>
            <person name="de Mattos Luiz.A.T."/>
            <person name="Zimmer P.D."/>
            <person name="Malone G."/>
            <person name="Dellagostin O."/>
            <person name="de Oliveira A.C."/>
            <person name="Bevan M."/>
            <person name="Bancroft I."/>
            <person name="Minx P."/>
            <person name="Cordum H."/>
            <person name="Wilson R."/>
            <person name="Cheng Z."/>
            <person name="Jin W."/>
            <person name="Jiang J."/>
            <person name="Leong S.A."/>
            <person name="Iwama H."/>
            <person name="Gojobori T."/>
            <person name="Itoh T."/>
            <person name="Niimura Y."/>
            <person name="Fujii Y."/>
            <person name="Habara T."/>
            <person name="Sakai H."/>
            <person name="Sato Y."/>
            <person name="Wilson G."/>
            <person name="Kumar K."/>
            <person name="McCouch S."/>
            <person name="Juretic N."/>
            <person name="Hoen D."/>
            <person name="Wright S."/>
            <person name="Bruskiewich R."/>
            <person name="Bureau T."/>
            <person name="Miyao A."/>
            <person name="Hirochika H."/>
            <person name="Nishikawa T."/>
            <person name="Kadowaki K."/>
            <person name="Sugiura M."/>
            <person name="Burr B."/>
            <person name="Sasaki T."/>
        </authorList>
    </citation>
    <scope>NUCLEOTIDE SEQUENCE [LARGE SCALE GENOMIC DNA]</scope>
    <source>
        <strain evidence="2">cv. Nipponbare</strain>
    </source>
</reference>
<dbReference type="EMBL" id="AP005289">
    <property type="protein sequence ID" value="BAD25767.1"/>
    <property type="molecule type" value="Genomic_DNA"/>
</dbReference>